<feature type="transmembrane region" description="Helical" evidence="13">
    <location>
        <begin position="89"/>
        <end position="116"/>
    </location>
</feature>
<keyword evidence="7" id="KW-0274">FAD</keyword>
<dbReference type="Gene3D" id="3.40.50.80">
    <property type="entry name" value="Nucleotide-binding domain of ferredoxin-NADP reductase (FNR) module"/>
    <property type="match status" value="1"/>
</dbReference>
<dbReference type="Gene3D" id="2.40.30.10">
    <property type="entry name" value="Translation factors"/>
    <property type="match status" value="1"/>
</dbReference>
<evidence type="ECO:0000256" key="10">
    <source>
        <dbReference type="ARBA" id="ARBA00023004"/>
    </source>
</evidence>
<keyword evidence="11" id="KW-0411">Iron-sulfur</keyword>
<dbReference type="PANTHER" id="PTHR47354:SF8">
    <property type="entry name" value="1,2-PHENYLACETYL-COA EPOXIDASE, SUBUNIT E"/>
    <property type="match status" value="1"/>
</dbReference>
<dbReference type="InterPro" id="IPR050415">
    <property type="entry name" value="MRET"/>
</dbReference>
<sequence length="429" mass="47692">MKNSFKNQIAFGLFVAILLTPVIIWLTLEPISDRFEHLWQSIGQISGLLGIVLLSLNLFLSARLRRFEKFLPGINKIYEYHHHIGGTALILLLLHPVSLALTFASTSFYQAFLLFIPADAVALALGQYSLYGLLALLIITFYINLPYEWWRLSHALLGVPLLLGSLHMLLIPSDVSRSPALRYYLLVLILVGLSSYLYRTVFGSWLVKRYKYEITEVQTFGSITEITAKPVAEAMPYLAGQYAFLQIPNLGFSFETHPFSVSSAPTKEGTVRFSIKNSGDFTSQLKDLAVGTRVKLEGGYGVFTAEQCIRSRQVWIAGGIGITPFLALAGELNGETVDLFYCVNTRSEAVYEEGLLALKKSGKNINVHLFCSDKDGRITADYIAKSVADIQKTDIFVCGPPAMMTALKNQFKDLGISKANIHSEEFSFS</sequence>
<protein>
    <recommendedName>
        <fullName evidence="14">FAD-binding FR-type domain-containing protein</fullName>
    </recommendedName>
</protein>
<keyword evidence="10" id="KW-0408">Iron</keyword>
<dbReference type="PROSITE" id="PS51384">
    <property type="entry name" value="FAD_FR"/>
    <property type="match status" value="1"/>
</dbReference>
<evidence type="ECO:0000256" key="9">
    <source>
        <dbReference type="ARBA" id="ARBA00023002"/>
    </source>
</evidence>
<proteinExistence type="predicted"/>
<organism evidence="15 16">
    <name type="scientific">Candidatus Uhrbacteria bacterium CG_4_9_14_0_2_um_filter_41_50</name>
    <dbReference type="NCBI Taxonomy" id="1975031"/>
    <lineage>
        <taxon>Bacteria</taxon>
        <taxon>Candidatus Uhriibacteriota</taxon>
    </lineage>
</organism>
<dbReference type="GO" id="GO:0016491">
    <property type="term" value="F:oxidoreductase activity"/>
    <property type="evidence" value="ECO:0007669"/>
    <property type="project" value="UniProtKB-KW"/>
</dbReference>
<dbReference type="InterPro" id="IPR013130">
    <property type="entry name" value="Fe3_Rdtase_TM_dom"/>
</dbReference>
<evidence type="ECO:0000256" key="13">
    <source>
        <dbReference type="SAM" id="Phobius"/>
    </source>
</evidence>
<evidence type="ECO:0000256" key="2">
    <source>
        <dbReference type="ARBA" id="ARBA00004141"/>
    </source>
</evidence>
<comment type="cofactor">
    <cofactor evidence="1">
        <name>FAD</name>
        <dbReference type="ChEBI" id="CHEBI:57692"/>
    </cofactor>
</comment>
<accession>A0A2M8ENH5</accession>
<dbReference type="SUPFAM" id="SSF52343">
    <property type="entry name" value="Ferredoxin reductase-like, C-terminal NADP-linked domain"/>
    <property type="match status" value="1"/>
</dbReference>
<dbReference type="Proteomes" id="UP000230251">
    <property type="component" value="Unassembled WGS sequence"/>
</dbReference>
<dbReference type="SUPFAM" id="SSF63380">
    <property type="entry name" value="Riboflavin synthase domain-like"/>
    <property type="match status" value="1"/>
</dbReference>
<name>A0A2M8ENH5_9BACT</name>
<comment type="subcellular location">
    <subcellularLocation>
        <location evidence="2">Membrane</location>
        <topology evidence="2">Multi-pass membrane protein</topology>
    </subcellularLocation>
</comment>
<keyword evidence="6" id="KW-0479">Metal-binding</keyword>
<keyword evidence="4 13" id="KW-0812">Transmembrane</keyword>
<keyword evidence="12 13" id="KW-0472">Membrane</keyword>
<dbReference type="EMBL" id="PFSI01000052">
    <property type="protein sequence ID" value="PJC24290.1"/>
    <property type="molecule type" value="Genomic_DNA"/>
</dbReference>
<dbReference type="GO" id="GO:0046872">
    <property type="term" value="F:metal ion binding"/>
    <property type="evidence" value="ECO:0007669"/>
    <property type="project" value="UniProtKB-KW"/>
</dbReference>
<evidence type="ECO:0000256" key="4">
    <source>
        <dbReference type="ARBA" id="ARBA00022692"/>
    </source>
</evidence>
<dbReference type="AlphaFoldDB" id="A0A2M8ENH5"/>
<reference evidence="16" key="1">
    <citation type="submission" date="2017-09" db="EMBL/GenBank/DDBJ databases">
        <title>Depth-based differentiation of microbial function through sediment-hosted aquifers and enrichment of novel symbionts in the deep terrestrial subsurface.</title>
        <authorList>
            <person name="Probst A.J."/>
            <person name="Ladd B."/>
            <person name="Jarett J.K."/>
            <person name="Geller-Mcgrath D.E."/>
            <person name="Sieber C.M.K."/>
            <person name="Emerson J.B."/>
            <person name="Anantharaman K."/>
            <person name="Thomas B.C."/>
            <person name="Malmstrom R."/>
            <person name="Stieglmeier M."/>
            <person name="Klingl A."/>
            <person name="Woyke T."/>
            <person name="Ryan C.M."/>
            <person name="Banfield J.F."/>
        </authorList>
    </citation>
    <scope>NUCLEOTIDE SEQUENCE [LARGE SCALE GENOMIC DNA]</scope>
</reference>
<dbReference type="InterPro" id="IPR013112">
    <property type="entry name" value="FAD-bd_8"/>
</dbReference>
<keyword evidence="9" id="KW-0560">Oxidoreductase</keyword>
<feature type="transmembrane region" description="Helical" evidence="13">
    <location>
        <begin position="38"/>
        <end position="60"/>
    </location>
</feature>
<feature type="domain" description="FAD-binding FR-type" evidence="14">
    <location>
        <begin position="207"/>
        <end position="306"/>
    </location>
</feature>
<dbReference type="Pfam" id="PF01794">
    <property type="entry name" value="Ferric_reduct"/>
    <property type="match status" value="1"/>
</dbReference>
<evidence type="ECO:0000256" key="5">
    <source>
        <dbReference type="ARBA" id="ARBA00022714"/>
    </source>
</evidence>
<evidence type="ECO:0000313" key="15">
    <source>
        <dbReference type="EMBL" id="PJC24290.1"/>
    </source>
</evidence>
<evidence type="ECO:0000256" key="3">
    <source>
        <dbReference type="ARBA" id="ARBA00022630"/>
    </source>
</evidence>
<dbReference type="InterPro" id="IPR039261">
    <property type="entry name" value="FNR_nucleotide-bd"/>
</dbReference>
<evidence type="ECO:0000256" key="6">
    <source>
        <dbReference type="ARBA" id="ARBA00022723"/>
    </source>
</evidence>
<dbReference type="PRINTS" id="PR00410">
    <property type="entry name" value="PHEHYDRXLASE"/>
</dbReference>
<keyword evidence="3" id="KW-0285">Flavoprotein</keyword>
<feature type="transmembrane region" description="Helical" evidence="13">
    <location>
        <begin position="152"/>
        <end position="171"/>
    </location>
</feature>
<evidence type="ECO:0000256" key="12">
    <source>
        <dbReference type="ARBA" id="ARBA00023136"/>
    </source>
</evidence>
<feature type="transmembrane region" description="Helical" evidence="13">
    <location>
        <begin position="9"/>
        <end position="26"/>
    </location>
</feature>
<dbReference type="GO" id="GO:0051537">
    <property type="term" value="F:2 iron, 2 sulfur cluster binding"/>
    <property type="evidence" value="ECO:0007669"/>
    <property type="project" value="UniProtKB-KW"/>
</dbReference>
<evidence type="ECO:0000256" key="8">
    <source>
        <dbReference type="ARBA" id="ARBA00022989"/>
    </source>
</evidence>
<dbReference type="GO" id="GO:0050660">
    <property type="term" value="F:flavin adenine dinucleotide binding"/>
    <property type="evidence" value="ECO:0007669"/>
    <property type="project" value="TreeGrafter"/>
</dbReference>
<evidence type="ECO:0000313" key="16">
    <source>
        <dbReference type="Proteomes" id="UP000230251"/>
    </source>
</evidence>
<dbReference type="InterPro" id="IPR017938">
    <property type="entry name" value="Riboflavin_synthase-like_b-brl"/>
</dbReference>
<evidence type="ECO:0000256" key="11">
    <source>
        <dbReference type="ARBA" id="ARBA00023014"/>
    </source>
</evidence>
<dbReference type="InterPro" id="IPR001433">
    <property type="entry name" value="OxRdtase_FAD/NAD-bd"/>
</dbReference>
<evidence type="ECO:0000259" key="14">
    <source>
        <dbReference type="PROSITE" id="PS51384"/>
    </source>
</evidence>
<gene>
    <name evidence="15" type="ORF">CO057_03670</name>
</gene>
<feature type="transmembrane region" description="Helical" evidence="13">
    <location>
        <begin position="183"/>
        <end position="202"/>
    </location>
</feature>
<dbReference type="GO" id="GO:0016020">
    <property type="term" value="C:membrane"/>
    <property type="evidence" value="ECO:0007669"/>
    <property type="project" value="UniProtKB-SubCell"/>
</dbReference>
<comment type="caution">
    <text evidence="15">The sequence shown here is derived from an EMBL/GenBank/DDBJ whole genome shotgun (WGS) entry which is preliminary data.</text>
</comment>
<dbReference type="Pfam" id="PF00175">
    <property type="entry name" value="NAD_binding_1"/>
    <property type="match status" value="1"/>
</dbReference>
<evidence type="ECO:0000256" key="1">
    <source>
        <dbReference type="ARBA" id="ARBA00001974"/>
    </source>
</evidence>
<evidence type="ECO:0000256" key="7">
    <source>
        <dbReference type="ARBA" id="ARBA00022827"/>
    </source>
</evidence>
<dbReference type="InterPro" id="IPR017927">
    <property type="entry name" value="FAD-bd_FR_type"/>
</dbReference>
<keyword evidence="8 13" id="KW-1133">Transmembrane helix</keyword>
<dbReference type="PANTHER" id="PTHR47354">
    <property type="entry name" value="NADH OXIDOREDUCTASE HCR"/>
    <property type="match status" value="1"/>
</dbReference>
<keyword evidence="5" id="KW-0001">2Fe-2S</keyword>
<feature type="transmembrane region" description="Helical" evidence="13">
    <location>
        <begin position="128"/>
        <end position="145"/>
    </location>
</feature>
<dbReference type="CDD" id="cd06198">
    <property type="entry name" value="FNR_like_3"/>
    <property type="match status" value="1"/>
</dbReference>
<dbReference type="Pfam" id="PF08022">
    <property type="entry name" value="FAD_binding_8"/>
    <property type="match status" value="1"/>
</dbReference>